<dbReference type="GO" id="GO:0036156">
    <property type="term" value="C:inner dynein arm"/>
    <property type="evidence" value="ECO:0007669"/>
    <property type="project" value="TreeGrafter"/>
</dbReference>
<dbReference type="InterPro" id="IPR013602">
    <property type="entry name" value="Dynein_heavy_linker"/>
</dbReference>
<dbReference type="FunFam" id="3.40.50.300:FF:001566">
    <property type="entry name" value="Dynein heavy chain domain 1"/>
    <property type="match status" value="1"/>
</dbReference>
<dbReference type="GO" id="GO:0008569">
    <property type="term" value="F:minus-end-directed microtubule motor activity"/>
    <property type="evidence" value="ECO:0007669"/>
    <property type="project" value="TreeGrafter"/>
</dbReference>
<dbReference type="FunFam" id="3.40.50.300:FF:001336">
    <property type="entry name" value="Dynein heavy chain domain-containing protein 1"/>
    <property type="match status" value="1"/>
</dbReference>
<keyword evidence="5" id="KW-1185">Reference proteome</keyword>
<feature type="domain" description="Dynein heavy chain hydrolytic ATP-binding dynein motor region" evidence="3">
    <location>
        <begin position="360"/>
        <end position="714"/>
    </location>
</feature>
<dbReference type="InterPro" id="IPR042228">
    <property type="entry name" value="Dynein_linker_3"/>
</dbReference>
<evidence type="ECO:0000259" key="3">
    <source>
        <dbReference type="Pfam" id="PF12774"/>
    </source>
</evidence>
<dbReference type="GO" id="GO:0051959">
    <property type="term" value="F:dynein light intermediate chain binding"/>
    <property type="evidence" value="ECO:0007669"/>
    <property type="project" value="InterPro"/>
</dbReference>
<dbReference type="Proteomes" id="UP000007646">
    <property type="component" value="Unassembled WGS sequence"/>
</dbReference>
<dbReference type="HOGENOM" id="CLU_296401_0_0_1"/>
<reference evidence="4 5" key="1">
    <citation type="submission" date="2009-06" db="EMBL/GenBank/DDBJ databases">
        <title>The Genome Sequence of Loxodonta africana (African elephant).</title>
        <authorList>
            <person name="Di Palma F."/>
            <person name="Heiman D."/>
            <person name="Young S."/>
            <person name="Johnson J."/>
            <person name="Lander E.S."/>
            <person name="Lindblad-Toh K."/>
        </authorList>
    </citation>
    <scope>NUCLEOTIDE SEQUENCE [LARGE SCALE GENOMIC DNA]</scope>
    <source>
        <strain evidence="4 5">Isolate ISIS603380</strain>
    </source>
</reference>
<sequence>MDDQYRTLMRISVADPLVLSLLVPSAKRSPYFQGQQLQQLLQAGSVELEGIIMALDSVLYRVRSHFPRLFFLSDSELVALLAAPLESCEAQRWARRCFPHVHAVSFKSNTTDEEKNIDDRELSPSTNSLVEALAVLGAGGEEMKLQGPLPLHPDLPKWLASLEKSLRMALVHMLQDCVATRLTQGTSLDDVFKQLPQHSQLPLHQYIFHWLHLAQAFPWQCVLVAEEVVWRAEIEEALLEGNILAMVPMQMRKLEVLMHFVRAQRGSQDKQPLLSVRQTSLFSALLVMAVTHRDIAQLLRQHEVSDLRDFHWARQLKYHLGSSRVTKSPLQGLRTIVTPIGSSLPPAACWIDMLGRPFLYNYEYLGPRLEPLPSLLSERPALVLLLALEEVACGTLLGPDGVGKTAMVTNLARALGRQLVILPCLPQLEAQCLSNYLNGALQGGAWLMLKAVQHLPPGLLSALGQRLAELRLLYAPLYQEASQSTSTIDPIHPLQLGTGFFENHHVYMRLGYGCLLTLRALSPAVPANLRLLLRPVALALPDLYYVAEMTLLGAGMRDASRMAIRLSKFFSLEGELVSGPLPCRLPLLKQVLEDTIQRLNVTKKEPKSQHPRSLAAIEEAALLHALLHSQLFSILNEAHLHKLRELLFGLFPSASQVLVEPMTPRLMKPLIVEELQQVGLYPSPEILGSLEQLTQALRRASGILLLGPAGSGKTTCWHCLFKIQNRLAATEDTSTQSYQPVEITHLYPSVLSPQEFLGWLEGPWWHHGVFPRLLRAAIQCKYMGSKEQTPESAGIQHWVVCDGAPSAAWLDSITYLLSDPPKLSLPNGQQITRPPGTFFLMEVADATGMSPTVVGRCALVWCGGEQTWQCMLNVMMAALPHEYRLQHQTVTELNRLAEVLVPATFRFLTRQGASSVLQVHGQQAVCPGVAEVTTLARIFRSLLDPYLRLDEEENARGQEDPSSSEPMTQSFKPSKSSYLNNRSQTDNEDVQNKQREHLLAVSSFLFALIWGFGALLPSRCLQRWGLGGVEG</sequence>
<dbReference type="Gene3D" id="3.40.50.300">
    <property type="entry name" value="P-loop containing nucleotide triphosphate hydrolases"/>
    <property type="match status" value="2"/>
</dbReference>
<dbReference type="GO" id="GO:0036126">
    <property type="term" value="C:sperm flagellum"/>
    <property type="evidence" value="ECO:0007669"/>
    <property type="project" value="TreeGrafter"/>
</dbReference>
<feature type="region of interest" description="Disordered" evidence="1">
    <location>
        <begin position="953"/>
        <end position="991"/>
    </location>
</feature>
<dbReference type="Pfam" id="PF12774">
    <property type="entry name" value="AAA_6"/>
    <property type="match status" value="1"/>
</dbReference>
<feature type="domain" description="Dynein heavy chain linker" evidence="2">
    <location>
        <begin position="2"/>
        <end position="177"/>
    </location>
</feature>
<dbReference type="OMA" id="RWARRCF"/>
<dbReference type="Ensembl" id="ENSLAFT00000014317.3">
    <property type="protein sequence ID" value="ENSLAFP00000011991.3"/>
    <property type="gene ID" value="ENSLAFG00000014318.3"/>
</dbReference>
<accession>G3TD07</accession>
<evidence type="ECO:0000313" key="4">
    <source>
        <dbReference type="Ensembl" id="ENSLAFP00000011991.3"/>
    </source>
</evidence>
<dbReference type="Gene3D" id="3.20.180.20">
    <property type="entry name" value="Dynein heavy chain, N-terminal domain 2"/>
    <property type="match status" value="1"/>
</dbReference>
<dbReference type="AlphaFoldDB" id="G3TD07"/>
<proteinExistence type="predicted"/>
<dbReference type="InterPro" id="IPR027417">
    <property type="entry name" value="P-loop_NTPase"/>
</dbReference>
<dbReference type="GO" id="GO:0045505">
    <property type="term" value="F:dynein intermediate chain binding"/>
    <property type="evidence" value="ECO:0007669"/>
    <property type="project" value="InterPro"/>
</dbReference>
<reference evidence="4" key="3">
    <citation type="submission" date="2025-09" db="UniProtKB">
        <authorList>
            <consortium name="Ensembl"/>
        </authorList>
    </citation>
    <scope>IDENTIFICATION</scope>
    <source>
        <strain evidence="4">Isolate ISIS603380</strain>
    </source>
</reference>
<dbReference type="GO" id="GO:0005524">
    <property type="term" value="F:ATP binding"/>
    <property type="evidence" value="ECO:0007669"/>
    <property type="project" value="InterPro"/>
</dbReference>
<dbReference type="Gene3D" id="1.20.58.1120">
    <property type="match status" value="1"/>
</dbReference>
<dbReference type="eggNOG" id="KOG3595">
    <property type="taxonomic scope" value="Eukaryota"/>
</dbReference>
<dbReference type="InterPro" id="IPR035699">
    <property type="entry name" value="AAA_6"/>
</dbReference>
<reference evidence="4" key="2">
    <citation type="submission" date="2025-08" db="UniProtKB">
        <authorList>
            <consortium name="Ensembl"/>
        </authorList>
    </citation>
    <scope>IDENTIFICATION</scope>
    <source>
        <strain evidence="4">Isolate ISIS603380</strain>
    </source>
</reference>
<name>G3TD07_LOXAF</name>
<dbReference type="FunFam" id="1.20.58.1120:FF:000010">
    <property type="entry name" value="Dynein heavy chain domain 1"/>
    <property type="match status" value="1"/>
</dbReference>
<organism evidence="4 5">
    <name type="scientific">Loxodonta africana</name>
    <name type="common">African elephant</name>
    <dbReference type="NCBI Taxonomy" id="9785"/>
    <lineage>
        <taxon>Eukaryota</taxon>
        <taxon>Metazoa</taxon>
        <taxon>Chordata</taxon>
        <taxon>Craniata</taxon>
        <taxon>Vertebrata</taxon>
        <taxon>Euteleostomi</taxon>
        <taxon>Mammalia</taxon>
        <taxon>Eutheria</taxon>
        <taxon>Afrotheria</taxon>
        <taxon>Proboscidea</taxon>
        <taxon>Elephantidae</taxon>
        <taxon>Loxodonta</taxon>
    </lineage>
</organism>
<dbReference type="Pfam" id="PF08393">
    <property type="entry name" value="DHC_N2"/>
    <property type="match status" value="1"/>
</dbReference>
<dbReference type="GeneTree" id="ENSGT00940000155523"/>
<dbReference type="FunFam" id="3.20.180.20:FF:000007">
    <property type="entry name" value="Dynein heavy chain domain 1"/>
    <property type="match status" value="1"/>
</dbReference>
<evidence type="ECO:0008006" key="6">
    <source>
        <dbReference type="Google" id="ProtNLM"/>
    </source>
</evidence>
<dbReference type="PANTHER" id="PTHR10676:SF359">
    <property type="entry name" value="DYNEIN HEAVY CHAIN DOMAIN-CONTAINING PROTEIN 1"/>
    <property type="match status" value="1"/>
</dbReference>
<dbReference type="InterPro" id="IPR026983">
    <property type="entry name" value="DHC"/>
</dbReference>
<evidence type="ECO:0000256" key="1">
    <source>
        <dbReference type="SAM" id="MobiDB-lite"/>
    </source>
</evidence>
<dbReference type="SUPFAM" id="SSF52540">
    <property type="entry name" value="P-loop containing nucleoside triphosphate hydrolases"/>
    <property type="match status" value="2"/>
</dbReference>
<evidence type="ECO:0000259" key="2">
    <source>
        <dbReference type="Pfam" id="PF08393"/>
    </source>
</evidence>
<feature type="compositionally biased region" description="Polar residues" evidence="1">
    <location>
        <begin position="960"/>
        <end position="984"/>
    </location>
</feature>
<dbReference type="InParanoid" id="G3TD07"/>
<dbReference type="GO" id="GO:0030317">
    <property type="term" value="P:flagellated sperm motility"/>
    <property type="evidence" value="ECO:0007669"/>
    <property type="project" value="TreeGrafter"/>
</dbReference>
<dbReference type="STRING" id="9785.ENSLAFP00000011991"/>
<evidence type="ECO:0000313" key="5">
    <source>
        <dbReference type="Proteomes" id="UP000007646"/>
    </source>
</evidence>
<protein>
    <recommendedName>
        <fullName evidence="6">Dynein heavy chain domain 1</fullName>
    </recommendedName>
</protein>
<dbReference type="PANTHER" id="PTHR10676">
    <property type="entry name" value="DYNEIN HEAVY CHAIN FAMILY PROTEIN"/>
    <property type="match status" value="1"/>
</dbReference>